<dbReference type="KEGG" id="fwa:DCMF_04735"/>
<evidence type="ECO:0000313" key="1">
    <source>
        <dbReference type="EMBL" id="ATW24183.1"/>
    </source>
</evidence>
<dbReference type="RefSeq" id="WP_148133360.1">
    <property type="nucleotide sequence ID" value="NZ_CP017634.1"/>
</dbReference>
<sequence>MQIKLKVAKITYNEDGTVTTKLTTELAGAVEGATPSGALFITVPSQADQPESLTYGAELNSDLAPFVDLTPPEPPEAPGE</sequence>
<gene>
    <name evidence="1" type="ORF">DCMF_04735</name>
</gene>
<organism evidence="1 2">
    <name type="scientific">Formimonas warabiya</name>
    <dbReference type="NCBI Taxonomy" id="1761012"/>
    <lineage>
        <taxon>Bacteria</taxon>
        <taxon>Bacillati</taxon>
        <taxon>Bacillota</taxon>
        <taxon>Clostridia</taxon>
        <taxon>Eubacteriales</taxon>
        <taxon>Peptococcaceae</taxon>
        <taxon>Candidatus Formimonas</taxon>
    </lineage>
</organism>
<proteinExistence type="predicted"/>
<dbReference type="Proteomes" id="UP000323521">
    <property type="component" value="Chromosome"/>
</dbReference>
<dbReference type="EMBL" id="CP017634">
    <property type="protein sequence ID" value="ATW24183.1"/>
    <property type="molecule type" value="Genomic_DNA"/>
</dbReference>
<protein>
    <submittedName>
        <fullName evidence="1">Uncharacterized protein</fullName>
    </submittedName>
</protein>
<evidence type="ECO:0000313" key="2">
    <source>
        <dbReference type="Proteomes" id="UP000323521"/>
    </source>
</evidence>
<name>A0A3G1KNY0_FORW1</name>
<keyword evidence="2" id="KW-1185">Reference proteome</keyword>
<accession>A0A3G1KNY0</accession>
<dbReference type="OrthoDB" id="9934250at2"/>
<dbReference type="AlphaFoldDB" id="A0A3G1KNY0"/>
<reference evidence="1 2" key="1">
    <citation type="submission" date="2016-10" db="EMBL/GenBank/DDBJ databases">
        <title>Complete Genome Sequence of Peptococcaceae strain DCMF.</title>
        <authorList>
            <person name="Edwards R.J."/>
            <person name="Holland S.I."/>
            <person name="Deshpande N.P."/>
            <person name="Wong Y.K."/>
            <person name="Ertan H."/>
            <person name="Manefield M."/>
            <person name="Russell T.L."/>
            <person name="Lee M.J."/>
        </authorList>
    </citation>
    <scope>NUCLEOTIDE SEQUENCE [LARGE SCALE GENOMIC DNA]</scope>
    <source>
        <strain evidence="1 2">DCMF</strain>
    </source>
</reference>